<evidence type="ECO:0000256" key="5">
    <source>
        <dbReference type="HAMAP-Rule" id="MF_00378"/>
    </source>
</evidence>
<evidence type="ECO:0000256" key="4">
    <source>
        <dbReference type="ARBA" id="ARBA00022839"/>
    </source>
</evidence>
<accession>F0GUK8</accession>
<dbReference type="EC" id="3.1.11.6" evidence="5"/>
<evidence type="ECO:0000259" key="8">
    <source>
        <dbReference type="Pfam" id="PF13742"/>
    </source>
</evidence>
<evidence type="ECO:0000256" key="1">
    <source>
        <dbReference type="ARBA" id="ARBA00022490"/>
    </source>
</evidence>
<comment type="catalytic activity">
    <reaction evidence="5 6">
        <text>Exonucleolytic cleavage in either 5'- to 3'- or 3'- to 5'-direction to yield nucleoside 5'-phosphates.</text>
        <dbReference type="EC" id="3.1.11.6"/>
    </reaction>
</comment>
<comment type="subcellular location">
    <subcellularLocation>
        <location evidence="5 6">Cytoplasm</location>
    </subcellularLocation>
</comment>
<comment type="similarity">
    <text evidence="5 6">Belongs to the XseA family.</text>
</comment>
<dbReference type="NCBIfam" id="TIGR00237">
    <property type="entry name" value="xseA"/>
    <property type="match status" value="1"/>
</dbReference>
<feature type="domain" description="Exonuclease VII large subunit C-terminal" evidence="7">
    <location>
        <begin position="122"/>
        <end position="352"/>
    </location>
</feature>
<name>F0GUK8_9FIRM</name>
<keyword evidence="10" id="KW-1185">Reference proteome</keyword>
<dbReference type="GO" id="GO:0005737">
    <property type="term" value="C:cytoplasm"/>
    <property type="evidence" value="ECO:0007669"/>
    <property type="project" value="UniProtKB-SubCell"/>
</dbReference>
<feature type="domain" description="OB-fold nucleic acid binding" evidence="8">
    <location>
        <begin position="5"/>
        <end position="91"/>
    </location>
</feature>
<dbReference type="Pfam" id="PF13742">
    <property type="entry name" value="tRNA_anti_2"/>
    <property type="match status" value="1"/>
</dbReference>
<dbReference type="Pfam" id="PF02601">
    <property type="entry name" value="Exonuc_VII_L"/>
    <property type="match status" value="1"/>
</dbReference>
<dbReference type="InterPro" id="IPR020579">
    <property type="entry name" value="Exonuc_VII_lsu_C"/>
</dbReference>
<dbReference type="PATRIC" id="fig|879305.3.peg.490"/>
<dbReference type="GO" id="GO:0009318">
    <property type="term" value="C:exodeoxyribonuclease VII complex"/>
    <property type="evidence" value="ECO:0007669"/>
    <property type="project" value="UniProtKB-UniRule"/>
</dbReference>
<comment type="function">
    <text evidence="5">Bidirectionally degrades single-stranded DNA into large acid-insoluble oligonucleotides, which are then degraded further into small acid-soluble oligonucleotides.</text>
</comment>
<keyword evidence="1 5" id="KW-0963">Cytoplasm</keyword>
<sequence>MRKPLSVKQFNEYFKSNIKHDPIFQNLYINGQLSNIRVNNSHLYFSLKEDNEIIDCVIYYFEDKDINFDFEEGIDVNVKGNVFYNNYSSRIIISAKEVSEVGISENYKKFLDMKEEFRKLGYFDEINKKAIPKYPKKVGLITSKDGAAVIDFISVINQKANDINIFLYPVKVQGLESSNLIKQAICDLDHKNLDVIVITRGGGSNEDLSTFNNRDIVEAVFDAKTPIISAIGHKIDLTLLDLVSDLSLQTPTEAGSYIIASYANLEKDLDDVIHKMKQIIGAEIDSFERNLLFLERDLRSFHPLNNLNNIELELSFIKKELDTKLKNSLSINENRLKLIKSNLDHQNDVINIKKSMIFVKAKDKNIYSAKSLDVGDKIILGFSDGDVKAEIIDG</sequence>
<evidence type="ECO:0000259" key="7">
    <source>
        <dbReference type="Pfam" id="PF02601"/>
    </source>
</evidence>
<dbReference type="AlphaFoldDB" id="F0GUK8"/>
<dbReference type="InterPro" id="IPR003753">
    <property type="entry name" value="Exonuc_VII_L"/>
</dbReference>
<dbReference type="GO" id="GO:0006308">
    <property type="term" value="P:DNA catabolic process"/>
    <property type="evidence" value="ECO:0007669"/>
    <property type="project" value="UniProtKB-UniRule"/>
</dbReference>
<dbReference type="EMBL" id="AEXM01000012">
    <property type="protein sequence ID" value="EGC82501.1"/>
    <property type="molecule type" value="Genomic_DNA"/>
</dbReference>
<evidence type="ECO:0000313" key="9">
    <source>
        <dbReference type="EMBL" id="EGC82501.1"/>
    </source>
</evidence>
<dbReference type="InterPro" id="IPR025824">
    <property type="entry name" value="OB-fold_nuc-bd_dom"/>
</dbReference>
<dbReference type="PANTHER" id="PTHR30008">
    <property type="entry name" value="EXODEOXYRIBONUCLEASE 7 LARGE SUBUNIT"/>
    <property type="match status" value="1"/>
</dbReference>
<keyword evidence="2 5" id="KW-0540">Nuclease</keyword>
<dbReference type="PANTHER" id="PTHR30008:SF0">
    <property type="entry name" value="EXODEOXYRIBONUCLEASE 7 LARGE SUBUNIT"/>
    <property type="match status" value="1"/>
</dbReference>
<comment type="caution">
    <text evidence="9">The sequence shown here is derived from an EMBL/GenBank/DDBJ whole genome shotgun (WGS) entry which is preliminary data.</text>
</comment>
<dbReference type="RefSeq" id="WP_004834380.1">
    <property type="nucleotide sequence ID" value="NZ_AEXM01000012.1"/>
</dbReference>
<dbReference type="Proteomes" id="UP000005286">
    <property type="component" value="Unassembled WGS sequence"/>
</dbReference>
<dbReference type="eggNOG" id="COG1570">
    <property type="taxonomic scope" value="Bacteria"/>
</dbReference>
<protein>
    <recommendedName>
        <fullName evidence="5">Exodeoxyribonuclease 7 large subunit</fullName>
        <ecNumber evidence="5">3.1.11.6</ecNumber>
    </recommendedName>
    <alternativeName>
        <fullName evidence="5">Exodeoxyribonuclease VII large subunit</fullName>
        <shortName evidence="5">Exonuclease VII large subunit</shortName>
    </alternativeName>
</protein>
<dbReference type="GO" id="GO:0008855">
    <property type="term" value="F:exodeoxyribonuclease VII activity"/>
    <property type="evidence" value="ECO:0007669"/>
    <property type="project" value="UniProtKB-UniRule"/>
</dbReference>
<evidence type="ECO:0000256" key="2">
    <source>
        <dbReference type="ARBA" id="ARBA00022722"/>
    </source>
</evidence>
<evidence type="ECO:0000256" key="6">
    <source>
        <dbReference type="RuleBase" id="RU004355"/>
    </source>
</evidence>
<keyword evidence="3 5" id="KW-0378">Hydrolase</keyword>
<proteinExistence type="inferred from homology"/>
<dbReference type="HAMAP" id="MF_00378">
    <property type="entry name" value="Exonuc_7_L"/>
    <property type="match status" value="1"/>
</dbReference>
<reference evidence="9 10" key="1">
    <citation type="submission" date="2011-01" db="EMBL/GenBank/DDBJ databases">
        <authorList>
            <person name="Durkin A.S."/>
            <person name="Madupu R."/>
            <person name="Torralba M."/>
            <person name="Gillis M."/>
            <person name="Methe B."/>
            <person name="Sutton G."/>
            <person name="Nelson K.E."/>
        </authorList>
    </citation>
    <scope>NUCLEOTIDE SEQUENCE [LARGE SCALE GENOMIC DNA]</scope>
    <source>
        <strain evidence="9 10">ACS-065-V-Col13</strain>
    </source>
</reference>
<gene>
    <name evidence="5 9" type="primary">xseA</name>
    <name evidence="9" type="ORF">HMPREF9290_1430</name>
</gene>
<comment type="subunit">
    <text evidence="5">Heterooligomer composed of large and small subunits.</text>
</comment>
<dbReference type="STRING" id="879305.HMPREF9290_1430"/>
<keyword evidence="4 5" id="KW-0269">Exonuclease</keyword>
<dbReference type="CDD" id="cd04489">
    <property type="entry name" value="ExoVII_LU_OBF"/>
    <property type="match status" value="1"/>
</dbReference>
<dbReference type="GO" id="GO:0003676">
    <property type="term" value="F:nucleic acid binding"/>
    <property type="evidence" value="ECO:0007669"/>
    <property type="project" value="InterPro"/>
</dbReference>
<evidence type="ECO:0000313" key="10">
    <source>
        <dbReference type="Proteomes" id="UP000005286"/>
    </source>
</evidence>
<evidence type="ECO:0000256" key="3">
    <source>
        <dbReference type="ARBA" id="ARBA00022801"/>
    </source>
</evidence>
<organism evidence="9 10">
    <name type="scientific">Anaerococcus prevotii ACS-065-V-Col13</name>
    <dbReference type="NCBI Taxonomy" id="879305"/>
    <lineage>
        <taxon>Bacteria</taxon>
        <taxon>Bacillati</taxon>
        <taxon>Bacillota</taxon>
        <taxon>Tissierellia</taxon>
        <taxon>Tissierellales</taxon>
        <taxon>Peptoniphilaceae</taxon>
        <taxon>Anaerococcus</taxon>
    </lineage>
</organism>